<keyword evidence="4" id="KW-1185">Reference proteome</keyword>
<reference evidence="3 4" key="1">
    <citation type="journal article" date="2021" name="Commun. Biol.">
        <title>The genome of Shorea leprosula (Dipterocarpaceae) highlights the ecological relevance of drought in aseasonal tropical rainforests.</title>
        <authorList>
            <person name="Ng K.K.S."/>
            <person name="Kobayashi M.J."/>
            <person name="Fawcett J.A."/>
            <person name="Hatakeyama M."/>
            <person name="Paape T."/>
            <person name="Ng C.H."/>
            <person name="Ang C.C."/>
            <person name="Tnah L.H."/>
            <person name="Lee C.T."/>
            <person name="Nishiyama T."/>
            <person name="Sese J."/>
            <person name="O'Brien M.J."/>
            <person name="Copetti D."/>
            <person name="Mohd Noor M.I."/>
            <person name="Ong R.C."/>
            <person name="Putra M."/>
            <person name="Sireger I.Z."/>
            <person name="Indrioko S."/>
            <person name="Kosugi Y."/>
            <person name="Izuno A."/>
            <person name="Isagi Y."/>
            <person name="Lee S.L."/>
            <person name="Shimizu K.K."/>
        </authorList>
    </citation>
    <scope>NUCLEOTIDE SEQUENCE [LARGE SCALE GENOMIC DNA]</scope>
    <source>
        <strain evidence="3">214</strain>
    </source>
</reference>
<feature type="coiled-coil region" evidence="1">
    <location>
        <begin position="67"/>
        <end position="122"/>
    </location>
</feature>
<evidence type="ECO:0008006" key="5">
    <source>
        <dbReference type="Google" id="ProtNLM"/>
    </source>
</evidence>
<evidence type="ECO:0000313" key="3">
    <source>
        <dbReference type="EMBL" id="GKV18203.1"/>
    </source>
</evidence>
<protein>
    <recommendedName>
        <fullName evidence="5">BED-type domain-containing protein</fullName>
    </recommendedName>
</protein>
<organism evidence="3 4">
    <name type="scientific">Rubroshorea leprosula</name>
    <dbReference type="NCBI Taxonomy" id="152421"/>
    <lineage>
        <taxon>Eukaryota</taxon>
        <taxon>Viridiplantae</taxon>
        <taxon>Streptophyta</taxon>
        <taxon>Embryophyta</taxon>
        <taxon>Tracheophyta</taxon>
        <taxon>Spermatophyta</taxon>
        <taxon>Magnoliopsida</taxon>
        <taxon>eudicotyledons</taxon>
        <taxon>Gunneridae</taxon>
        <taxon>Pentapetalae</taxon>
        <taxon>rosids</taxon>
        <taxon>malvids</taxon>
        <taxon>Malvales</taxon>
        <taxon>Dipterocarpaceae</taxon>
        <taxon>Rubroshorea</taxon>
    </lineage>
</organism>
<sequence length="193" mass="22263">MRRPLRLRDPAHAHCTTVDGNSSHVRCNYCKHTMRGGVSRLKEHLARKRGNVVACKKCPENVTSEMRKLLARRASEIEEEENNMMRQSSEIMRDGEAEGGLSRRTNAEIDEERILLERAIQESLRTYEMEKKTIARDEDEFEAACRASKLSYQQELQRRGEGCSGTKPWPPNEDYNCNNHINLDDSDSDYDSD</sequence>
<gene>
    <name evidence="3" type="ORF">SLEP1_g28619</name>
</gene>
<proteinExistence type="predicted"/>
<comment type="caution">
    <text evidence="3">The sequence shown here is derived from an EMBL/GenBank/DDBJ whole genome shotgun (WGS) entry which is preliminary data.</text>
</comment>
<dbReference type="AlphaFoldDB" id="A0AAV5JU79"/>
<feature type="region of interest" description="Disordered" evidence="2">
    <location>
        <begin position="156"/>
        <end position="193"/>
    </location>
</feature>
<evidence type="ECO:0000256" key="1">
    <source>
        <dbReference type="SAM" id="Coils"/>
    </source>
</evidence>
<dbReference type="PANTHER" id="PTHR46951">
    <property type="entry name" value="BED-TYPE DOMAIN-CONTAINING PROTEIN"/>
    <property type="match status" value="1"/>
</dbReference>
<evidence type="ECO:0000313" key="4">
    <source>
        <dbReference type="Proteomes" id="UP001054252"/>
    </source>
</evidence>
<evidence type="ECO:0000256" key="2">
    <source>
        <dbReference type="SAM" id="MobiDB-lite"/>
    </source>
</evidence>
<dbReference type="EMBL" id="BPVZ01000049">
    <property type="protein sequence ID" value="GKV18203.1"/>
    <property type="molecule type" value="Genomic_DNA"/>
</dbReference>
<name>A0AAV5JU79_9ROSI</name>
<keyword evidence="1" id="KW-0175">Coiled coil</keyword>
<dbReference type="PANTHER" id="PTHR46951:SF2">
    <property type="entry name" value="BED-TYPE DOMAIN-CONTAINING PROTEIN"/>
    <property type="match status" value="1"/>
</dbReference>
<feature type="compositionally biased region" description="Acidic residues" evidence="2">
    <location>
        <begin position="184"/>
        <end position="193"/>
    </location>
</feature>
<dbReference type="Proteomes" id="UP001054252">
    <property type="component" value="Unassembled WGS sequence"/>
</dbReference>
<accession>A0AAV5JU79</accession>